<dbReference type="Proteomes" id="UP000095003">
    <property type="component" value="Unassembled WGS sequence"/>
</dbReference>
<gene>
    <name evidence="1" type="ORF">BEH84_03552</name>
</gene>
<evidence type="ECO:0000313" key="1">
    <source>
        <dbReference type="EMBL" id="ODM11123.1"/>
    </source>
</evidence>
<dbReference type="AlphaFoldDB" id="A0A1E3AQX6"/>
<name>A0A1E3AQX6_9FIRM</name>
<organism evidence="1 2">
    <name type="scientific">Eisenbergiella tayi</name>
    <dbReference type="NCBI Taxonomy" id="1432052"/>
    <lineage>
        <taxon>Bacteria</taxon>
        <taxon>Bacillati</taxon>
        <taxon>Bacillota</taxon>
        <taxon>Clostridia</taxon>
        <taxon>Lachnospirales</taxon>
        <taxon>Lachnospiraceae</taxon>
        <taxon>Eisenbergiella</taxon>
    </lineage>
</organism>
<proteinExistence type="predicted"/>
<reference evidence="1 2" key="1">
    <citation type="submission" date="2016-07" db="EMBL/GenBank/DDBJ databases">
        <title>Characterization of isolates of Eisenbergiella tayi derived from blood cultures, using whole genome sequencing.</title>
        <authorList>
            <person name="Burdz T."/>
            <person name="Wiebe D."/>
            <person name="Huynh C."/>
            <person name="Bernard K."/>
        </authorList>
    </citation>
    <scope>NUCLEOTIDE SEQUENCE [LARGE SCALE GENOMIC DNA]</scope>
    <source>
        <strain evidence="1 2">NML 120489</strain>
    </source>
</reference>
<dbReference type="EMBL" id="MCGI01000003">
    <property type="protein sequence ID" value="ODM11123.1"/>
    <property type="molecule type" value="Genomic_DNA"/>
</dbReference>
<dbReference type="RefSeq" id="WP_009251821.1">
    <property type="nucleotide sequence ID" value="NZ_CABMHK010000026.1"/>
</dbReference>
<protein>
    <submittedName>
        <fullName evidence="1">Uncharacterized protein</fullName>
    </submittedName>
</protein>
<evidence type="ECO:0000313" key="2">
    <source>
        <dbReference type="Proteomes" id="UP000095003"/>
    </source>
</evidence>
<accession>A0A1E3AQX6</accession>
<dbReference type="GeneID" id="93302731"/>
<comment type="caution">
    <text evidence="1">The sequence shown here is derived from an EMBL/GenBank/DDBJ whole genome shotgun (WGS) entry which is preliminary data.</text>
</comment>
<sequence length="61" mass="7274">MTFEEWVKAEKQESCIFGEEKILKLVRVLLQDNRLEELSQISEDTALRERLCKEYKLSDIV</sequence>